<dbReference type="AlphaFoldDB" id="A0A2A9P4H1"/>
<dbReference type="Proteomes" id="UP000037136">
    <property type="component" value="Unassembled WGS sequence"/>
</dbReference>
<dbReference type="Pfam" id="PF03707">
    <property type="entry name" value="MHYT"/>
    <property type="match status" value="1"/>
</dbReference>
<feature type="transmembrane region" description="Helical" evidence="2">
    <location>
        <begin position="89"/>
        <end position="114"/>
    </location>
</feature>
<keyword evidence="2" id="KW-0812">Transmembrane</keyword>
<keyword evidence="2" id="KW-1133">Transmembrane helix</keyword>
<gene>
    <name evidence="4" type="ORF">XA68_17477</name>
</gene>
<accession>A0A2A9P4H1</accession>
<feature type="transmembrane region" description="Helical" evidence="2">
    <location>
        <begin position="23"/>
        <end position="48"/>
    </location>
</feature>
<feature type="transmembrane region" description="Helical" evidence="2">
    <location>
        <begin position="55"/>
        <end position="77"/>
    </location>
</feature>
<dbReference type="PANTHER" id="PTHR35152">
    <property type="entry name" value="DOMAIN SIGNALLING PROTEIN, PUTATIVE (AFU_ORTHOLOGUE AFUA_5G11310)-RELATED"/>
    <property type="match status" value="1"/>
</dbReference>
<sequence length="817" mass="89968">MWSMQYIGNRSIHFLQGQPEFQLVYSTGLAVLALFIPIIVLFVAFVIITRHGKVCWVRITLAGFLSGATLVGMHYLADASINNYKPVYHAGNIVGAALIAVFTNIAALAFLFVFESAWTNAWWKRPLCALVLAAAISAENWCAAAGTGYRLRPPHRTGPLLSTKGSIIVVICLTVGGCVFTIFSGLYSYWIKKDYANKAQKVALAAAVFDDRGRIMVSQEGLLPSEVITDTFISTSNNDVFDTSNPVFHWMFWASRNWPRIAHVLGGMEAHVASLSTKRHHKLKLKLLGDDGEAVENYNAILCELYCLAASSLSTRMKDDLEATGTLWDEIFTTGDISGQSSRTSGAYTGGSDLPMYRSSTSSIGKPQTNSTGEKSDERIDEGHGRGSLMFLVRHVSSRRDVEKLEAAGFRFAELHRVLGSIRTGMQIKTPDFAARLRIMSNFTEQDADLRAGVHVGLFAVRARVDFGGFDVLVQRKAKNLLPTVHLQKESLRPWQKEILKGIHGMTTPDIIQNLDVEHFESARERHFTRQLLEAITSLRTWTDQPVFDEARLNTSVVQVPCSSIDKSATCSVLAFQLVLPIHQRISFRNFEAIPLQFFKIRQFFSQGFTGARHSSTGAIEKNGLHFPPSSPTLGSGGGGPTTFMEFVRPGRQFRKNQPHGVSHHALAQSLKRLSVVANGRNDAATPSAASNHASAQNGDMQPLTAAMAAPGQADNRHGASILVSQEVVVNYQQSSDAEDDDMEDLDKMEKASIESHSGGMQSTAARQYRPNLPTPPEEESYSVTATGRDTEVSQDEASFVDELLQSCMEKYKPKKR</sequence>
<evidence type="ECO:0000259" key="3">
    <source>
        <dbReference type="PROSITE" id="PS50924"/>
    </source>
</evidence>
<feature type="transmembrane region" description="Helical" evidence="2">
    <location>
        <begin position="126"/>
        <end position="147"/>
    </location>
</feature>
<evidence type="ECO:0000313" key="5">
    <source>
        <dbReference type="Proteomes" id="UP000037136"/>
    </source>
</evidence>
<evidence type="ECO:0000256" key="1">
    <source>
        <dbReference type="SAM" id="MobiDB-lite"/>
    </source>
</evidence>
<feature type="transmembrane region" description="Helical" evidence="2">
    <location>
        <begin position="167"/>
        <end position="191"/>
    </location>
</feature>
<feature type="compositionally biased region" description="Polar residues" evidence="1">
    <location>
        <begin position="755"/>
        <end position="766"/>
    </location>
</feature>
<keyword evidence="2" id="KW-0472">Membrane</keyword>
<comment type="caution">
    <text evidence="4">The sequence shown here is derived from an EMBL/GenBank/DDBJ whole genome shotgun (WGS) entry which is preliminary data.</text>
</comment>
<dbReference type="PANTHER" id="PTHR35152:SF1">
    <property type="entry name" value="DOMAIN SIGNALLING PROTEIN, PUTATIVE (AFU_ORTHOLOGUE AFUA_5G11310)-RELATED"/>
    <property type="match status" value="1"/>
</dbReference>
<reference evidence="4 5" key="1">
    <citation type="journal article" date="2015" name="BMC Genomics">
        <title>Gene expression during zombie ant biting behavior reflects the complexity underlying fungal parasitic behavioral manipulation.</title>
        <authorList>
            <person name="de Bekker C."/>
            <person name="Ohm R.A."/>
            <person name="Loreto R.G."/>
            <person name="Sebastian A."/>
            <person name="Albert I."/>
            <person name="Merrow M."/>
            <person name="Brachmann A."/>
            <person name="Hughes D.P."/>
        </authorList>
    </citation>
    <scope>NUCLEOTIDE SEQUENCE [LARGE SCALE GENOMIC DNA]</scope>
    <source>
        <strain evidence="4 5">SC16a</strain>
    </source>
</reference>
<evidence type="ECO:0000256" key="2">
    <source>
        <dbReference type="SAM" id="Phobius"/>
    </source>
</evidence>
<feature type="region of interest" description="Disordered" evidence="1">
    <location>
        <begin position="753"/>
        <end position="798"/>
    </location>
</feature>
<proteinExistence type="predicted"/>
<feature type="region of interest" description="Disordered" evidence="1">
    <location>
        <begin position="339"/>
        <end position="382"/>
    </location>
</feature>
<keyword evidence="5" id="KW-1185">Reference proteome</keyword>
<dbReference type="OrthoDB" id="264015at2759"/>
<evidence type="ECO:0000313" key="4">
    <source>
        <dbReference type="EMBL" id="PFH55871.1"/>
    </source>
</evidence>
<feature type="domain" description="MHYT" evidence="3">
    <location>
        <begin position="1"/>
        <end position="150"/>
    </location>
</feature>
<organism evidence="4 5">
    <name type="scientific">Ophiocordyceps unilateralis</name>
    <name type="common">Zombie-ant fungus</name>
    <name type="synonym">Torrubia unilateralis</name>
    <dbReference type="NCBI Taxonomy" id="268505"/>
    <lineage>
        <taxon>Eukaryota</taxon>
        <taxon>Fungi</taxon>
        <taxon>Dikarya</taxon>
        <taxon>Ascomycota</taxon>
        <taxon>Pezizomycotina</taxon>
        <taxon>Sordariomycetes</taxon>
        <taxon>Hypocreomycetidae</taxon>
        <taxon>Hypocreales</taxon>
        <taxon>Ophiocordycipitaceae</taxon>
        <taxon>Ophiocordyceps</taxon>
    </lineage>
</organism>
<dbReference type="InterPro" id="IPR005330">
    <property type="entry name" value="MHYT_dom"/>
</dbReference>
<reference evidence="4 5" key="2">
    <citation type="journal article" date="2017" name="Sci. Rep.">
        <title>Ant-infecting Ophiocordyceps genomes reveal a high diversity of potential behavioral manipulation genes and a possible major role for enterotoxins.</title>
        <authorList>
            <person name="de Bekker C."/>
            <person name="Ohm R.A."/>
            <person name="Evans H.C."/>
            <person name="Brachmann A."/>
            <person name="Hughes D.P."/>
        </authorList>
    </citation>
    <scope>NUCLEOTIDE SEQUENCE [LARGE SCALE GENOMIC DNA]</scope>
    <source>
        <strain evidence="4 5">SC16a</strain>
    </source>
</reference>
<protein>
    <recommendedName>
        <fullName evidence="3">MHYT domain-containing protein</fullName>
    </recommendedName>
</protein>
<dbReference type="STRING" id="268505.A0A2A9P4H1"/>
<dbReference type="PROSITE" id="PS50924">
    <property type="entry name" value="MHYT"/>
    <property type="match status" value="1"/>
</dbReference>
<dbReference type="EMBL" id="LAZP02000735">
    <property type="protein sequence ID" value="PFH55871.1"/>
    <property type="molecule type" value="Genomic_DNA"/>
</dbReference>
<feature type="compositionally biased region" description="Polar residues" evidence="1">
    <location>
        <begin position="358"/>
        <end position="373"/>
    </location>
</feature>
<name>A0A2A9P4H1_OPHUN</name>